<evidence type="ECO:0000313" key="1">
    <source>
        <dbReference type="EMBL" id="ATG47261.1"/>
    </source>
</evidence>
<dbReference type="KEGG" id="ceh:CEW89_06565"/>
<organism evidence="1 2">
    <name type="scientific">Celeribacter ethanolicus</name>
    <dbReference type="NCBI Taxonomy" id="1758178"/>
    <lineage>
        <taxon>Bacteria</taxon>
        <taxon>Pseudomonadati</taxon>
        <taxon>Pseudomonadota</taxon>
        <taxon>Alphaproteobacteria</taxon>
        <taxon>Rhodobacterales</taxon>
        <taxon>Roseobacteraceae</taxon>
        <taxon>Celeribacter</taxon>
    </lineage>
</organism>
<evidence type="ECO:0000313" key="2">
    <source>
        <dbReference type="Proteomes" id="UP000217935"/>
    </source>
</evidence>
<dbReference type="Proteomes" id="UP000217935">
    <property type="component" value="Chromosome"/>
</dbReference>
<dbReference type="EMBL" id="CP022196">
    <property type="protein sequence ID" value="ATG47261.1"/>
    <property type="molecule type" value="Genomic_DNA"/>
</dbReference>
<sequence>MASINNLIQAIVDNEEEFANEWVSFSAIFGIDTKGRPESSNGYLYTHDDYIAIAPDFFAFEDDVAAYLKDIYGNDKLPIKMLVQFDRLSGRYKTEFEDKDDSRWRVRPADINGYIEELRPKFDQ</sequence>
<dbReference type="RefSeq" id="WP_096805360.1">
    <property type="nucleotide sequence ID" value="NZ_CP022196.1"/>
</dbReference>
<dbReference type="OrthoDB" id="7692537at2"/>
<reference evidence="1 2" key="1">
    <citation type="submission" date="2017-06" db="EMBL/GenBank/DDBJ databases">
        <title>Celeribacter sp. TSPH2 complete genome sequence.</title>
        <authorList>
            <person name="Woo J.-H."/>
            <person name="Kim H.-S."/>
        </authorList>
    </citation>
    <scope>NUCLEOTIDE SEQUENCE [LARGE SCALE GENOMIC DNA]</scope>
    <source>
        <strain evidence="1 2">TSPH2</strain>
    </source>
</reference>
<name>A0A291GAN9_9RHOB</name>
<proteinExistence type="predicted"/>
<gene>
    <name evidence="1" type="ORF">CEW89_06565</name>
</gene>
<protein>
    <recommendedName>
        <fullName evidence="3">DUF600 domain-containing protein</fullName>
    </recommendedName>
</protein>
<evidence type="ECO:0008006" key="3">
    <source>
        <dbReference type="Google" id="ProtNLM"/>
    </source>
</evidence>
<accession>A0A291GAN9</accession>
<keyword evidence="2" id="KW-1185">Reference proteome</keyword>
<dbReference type="AlphaFoldDB" id="A0A291GAN9"/>